<protein>
    <recommendedName>
        <fullName evidence="6">Methyltransferase</fullName>
        <ecNumber evidence="6">2.1.1.-</ecNumber>
    </recommendedName>
</protein>
<evidence type="ECO:0000313" key="9">
    <source>
        <dbReference type="EMBL" id="KAL3779795.1"/>
    </source>
</evidence>
<dbReference type="InterPro" id="IPR020803">
    <property type="entry name" value="MeTfrase_dom"/>
</dbReference>
<dbReference type="SMART" id="SM00828">
    <property type="entry name" value="PKS_MT"/>
    <property type="match status" value="1"/>
</dbReference>
<feature type="domain" description="SAM-dependent methyltransferase Erg6/SMT-type" evidence="8">
    <location>
        <begin position="179"/>
        <end position="471"/>
    </location>
</feature>
<comment type="caution">
    <text evidence="9">The sequence shown here is derived from an EMBL/GenBank/DDBJ whole genome shotgun (WGS) entry which is preliminary data.</text>
</comment>
<dbReference type="Proteomes" id="UP001530400">
    <property type="component" value="Unassembled WGS sequence"/>
</dbReference>
<keyword evidence="7" id="KW-0812">Transmembrane</keyword>
<evidence type="ECO:0000313" key="10">
    <source>
        <dbReference type="Proteomes" id="UP001530400"/>
    </source>
</evidence>
<dbReference type="InterPro" id="IPR030384">
    <property type="entry name" value="MeTrfase_SMT"/>
</dbReference>
<name>A0ABD3NUX6_9STRA</name>
<dbReference type="EC" id="2.1.1.-" evidence="6"/>
<accession>A0ABD3NUX6</accession>
<evidence type="ECO:0000256" key="6">
    <source>
        <dbReference type="RuleBase" id="RU362025"/>
    </source>
</evidence>
<dbReference type="PANTHER" id="PTHR44068">
    <property type="entry name" value="ZGC:194242"/>
    <property type="match status" value="1"/>
</dbReference>
<dbReference type="GO" id="GO:0008168">
    <property type="term" value="F:methyltransferase activity"/>
    <property type="evidence" value="ECO:0007669"/>
    <property type="project" value="UniProtKB-KW"/>
</dbReference>
<evidence type="ECO:0000256" key="2">
    <source>
        <dbReference type="ARBA" id="ARBA00022679"/>
    </source>
</evidence>
<dbReference type="SUPFAM" id="SSF53335">
    <property type="entry name" value="S-adenosyl-L-methionine-dependent methyltransferases"/>
    <property type="match status" value="1"/>
</dbReference>
<keyword evidence="10" id="KW-1185">Reference proteome</keyword>
<evidence type="ECO:0000256" key="7">
    <source>
        <dbReference type="SAM" id="Phobius"/>
    </source>
</evidence>
<dbReference type="GO" id="GO:0032259">
    <property type="term" value="P:methylation"/>
    <property type="evidence" value="ECO:0007669"/>
    <property type="project" value="UniProtKB-KW"/>
</dbReference>
<dbReference type="InterPro" id="IPR029063">
    <property type="entry name" value="SAM-dependent_MTases_sf"/>
</dbReference>
<evidence type="ECO:0000256" key="3">
    <source>
        <dbReference type="ARBA" id="ARBA00022691"/>
    </source>
</evidence>
<evidence type="ECO:0000256" key="4">
    <source>
        <dbReference type="ARBA" id="ARBA00038188"/>
    </source>
</evidence>
<feature type="transmembrane region" description="Helical" evidence="7">
    <location>
        <begin position="81"/>
        <end position="100"/>
    </location>
</feature>
<dbReference type="Pfam" id="PF08498">
    <property type="entry name" value="Sterol_MT_C"/>
    <property type="match status" value="1"/>
</dbReference>
<dbReference type="EMBL" id="JALLPJ020000918">
    <property type="protein sequence ID" value="KAL3779795.1"/>
    <property type="molecule type" value="Genomic_DNA"/>
</dbReference>
<dbReference type="InterPro" id="IPR013216">
    <property type="entry name" value="Methyltransf_11"/>
</dbReference>
<evidence type="ECO:0000256" key="5">
    <source>
        <dbReference type="PROSITE-ProRule" id="PRU01022"/>
    </source>
</evidence>
<proteinExistence type="inferred from homology"/>
<dbReference type="InterPro" id="IPR013705">
    <property type="entry name" value="Sterol_MeTrfase_C"/>
</dbReference>
<dbReference type="PROSITE" id="PS51685">
    <property type="entry name" value="SAM_MT_ERG6_SMT"/>
    <property type="match status" value="1"/>
</dbReference>
<dbReference type="Gene3D" id="3.40.50.150">
    <property type="entry name" value="Vaccinia Virus protein VP39"/>
    <property type="match status" value="1"/>
</dbReference>
<dbReference type="CDD" id="cd02440">
    <property type="entry name" value="AdoMet_MTases"/>
    <property type="match status" value="1"/>
</dbReference>
<dbReference type="AlphaFoldDB" id="A0ABD3NUX6"/>
<evidence type="ECO:0000259" key="8">
    <source>
        <dbReference type="PROSITE" id="PS51685"/>
    </source>
</evidence>
<keyword evidence="2 5" id="KW-0808">Transferase</keyword>
<dbReference type="Pfam" id="PF08241">
    <property type="entry name" value="Methyltransf_11"/>
    <property type="match status" value="1"/>
</dbReference>
<keyword evidence="7" id="KW-1133">Transmembrane helix</keyword>
<evidence type="ECO:0000256" key="1">
    <source>
        <dbReference type="ARBA" id="ARBA00022603"/>
    </source>
</evidence>
<keyword evidence="3 5" id="KW-0949">S-adenosyl-L-methionine</keyword>
<gene>
    <name evidence="9" type="ORF">ACHAWO_010023</name>
</gene>
<keyword evidence="1 5" id="KW-0489">Methyltransferase</keyword>
<reference evidence="9 10" key="1">
    <citation type="submission" date="2024-10" db="EMBL/GenBank/DDBJ databases">
        <title>Updated reference genomes for cyclostephanoid diatoms.</title>
        <authorList>
            <person name="Roberts W.R."/>
            <person name="Alverson A.J."/>
        </authorList>
    </citation>
    <scope>NUCLEOTIDE SEQUENCE [LARGE SCALE GENOMIC DNA]</scope>
    <source>
        <strain evidence="9 10">AJA010-31</strain>
    </source>
</reference>
<keyword evidence="7" id="KW-0472">Membrane</keyword>
<sequence length="471" mass="52452">MGKSMTQREEMAFANRDDGNVQLKINQIHLSNQHFDVYAISYTKSMLDSLKTTINQTASHPAVLATALLCSVKASFNETSGHPIILCVLFLLIFVHAYVVKSTFSSSKRDAHGKTFSKVYDAASLLSNPDSVLSRDGVEDSIITYETLYAGARKENGRSSTNDSIRNRAKKYQTLVNSFYDLVTDFYVFGWGQSFHFAPRKVGETFNESILRTEHYVALRTHIEPTSRVLDVGCGVGGPMRNIQQLTGADITGVTINQYQVRVGNKYCEQKHISDRCRIYQGDFQDLPSQFAAESFDAAYAIEATCHSPDRRTCFKGVNHCLKRGGRFVTIEWALLPAFDVSNPDHVRVKEGIEVGNGLPTLATVKDIVQDLENAGFDVLDVFDTNRDMNSMFEIPWYQTLHGSFTLQGFRMTHLGRICTHALVALLELTRIAPKGSTRVSALLNATALDLVEAGKEGIFTPCLFILAQKK</sequence>
<comment type="similarity">
    <text evidence="4 5 6">Belongs to the class I-like SAM-binding methyltransferase superfamily. Erg6/SMT family.</text>
</comment>
<organism evidence="9 10">
    <name type="scientific">Cyclotella atomus</name>
    <dbReference type="NCBI Taxonomy" id="382360"/>
    <lineage>
        <taxon>Eukaryota</taxon>
        <taxon>Sar</taxon>
        <taxon>Stramenopiles</taxon>
        <taxon>Ochrophyta</taxon>
        <taxon>Bacillariophyta</taxon>
        <taxon>Coscinodiscophyceae</taxon>
        <taxon>Thalassiosirophycidae</taxon>
        <taxon>Stephanodiscales</taxon>
        <taxon>Stephanodiscaceae</taxon>
        <taxon>Cyclotella</taxon>
    </lineage>
</organism>
<dbReference type="InterPro" id="IPR050447">
    <property type="entry name" value="Erg6_SMT_methyltransf"/>
</dbReference>
<dbReference type="PANTHER" id="PTHR44068:SF1">
    <property type="entry name" value="HYPOTHETICAL LOC100005854"/>
    <property type="match status" value="1"/>
</dbReference>